<dbReference type="AlphaFoldDB" id="A0A2P2MIH7"/>
<sequence>MVALYQAQTPLLAEVPLIELEAVPLPLVITGMDCQMERLPHYRTILVTDLKSHEQMSLMPCLLEVLIMAQRIKAINRKAFLIKESGLQLRRVPQTFLEVLSRTWRCCLVMQIC</sequence>
<reference evidence="1" key="1">
    <citation type="submission" date="2018-02" db="EMBL/GenBank/DDBJ databases">
        <title>Rhizophora mucronata_Transcriptome.</title>
        <authorList>
            <person name="Meera S.P."/>
            <person name="Sreeshan A."/>
            <person name="Augustine A."/>
        </authorList>
    </citation>
    <scope>NUCLEOTIDE SEQUENCE</scope>
    <source>
        <tissue evidence="1">Leaf</tissue>
    </source>
</reference>
<protein>
    <submittedName>
        <fullName evidence="1">Uncharacterized protein MANES_16G068600</fullName>
    </submittedName>
</protein>
<evidence type="ECO:0000313" key="1">
    <source>
        <dbReference type="EMBL" id="MBX30015.1"/>
    </source>
</evidence>
<accession>A0A2P2MIH7</accession>
<dbReference type="EMBL" id="GGEC01049531">
    <property type="protein sequence ID" value="MBX30015.1"/>
    <property type="molecule type" value="Transcribed_RNA"/>
</dbReference>
<proteinExistence type="predicted"/>
<name>A0A2P2MIH7_RHIMU</name>
<organism evidence="1">
    <name type="scientific">Rhizophora mucronata</name>
    <name type="common">Asiatic mangrove</name>
    <dbReference type="NCBI Taxonomy" id="61149"/>
    <lineage>
        <taxon>Eukaryota</taxon>
        <taxon>Viridiplantae</taxon>
        <taxon>Streptophyta</taxon>
        <taxon>Embryophyta</taxon>
        <taxon>Tracheophyta</taxon>
        <taxon>Spermatophyta</taxon>
        <taxon>Magnoliopsida</taxon>
        <taxon>eudicotyledons</taxon>
        <taxon>Gunneridae</taxon>
        <taxon>Pentapetalae</taxon>
        <taxon>rosids</taxon>
        <taxon>fabids</taxon>
        <taxon>Malpighiales</taxon>
        <taxon>Rhizophoraceae</taxon>
        <taxon>Rhizophora</taxon>
    </lineage>
</organism>